<proteinExistence type="predicted"/>
<evidence type="ECO:0000313" key="4">
    <source>
        <dbReference type="Proteomes" id="UP001152797"/>
    </source>
</evidence>
<name>A0A9P1D8V7_9DINO</name>
<feature type="region of interest" description="Disordered" evidence="1">
    <location>
        <begin position="75"/>
        <end position="132"/>
    </location>
</feature>
<dbReference type="EMBL" id="CAMXCT030003724">
    <property type="protein sequence ID" value="CAL4793241.1"/>
    <property type="molecule type" value="Genomic_DNA"/>
</dbReference>
<dbReference type="Proteomes" id="UP001152797">
    <property type="component" value="Unassembled WGS sequence"/>
</dbReference>
<evidence type="ECO:0000313" key="3">
    <source>
        <dbReference type="EMBL" id="CAL4793241.1"/>
    </source>
</evidence>
<dbReference type="EMBL" id="CAMXCT010003724">
    <property type="protein sequence ID" value="CAI4005929.1"/>
    <property type="molecule type" value="Genomic_DNA"/>
</dbReference>
<evidence type="ECO:0000313" key="2">
    <source>
        <dbReference type="EMBL" id="CAI4005929.1"/>
    </source>
</evidence>
<gene>
    <name evidence="2" type="ORF">C1SCF055_LOCUS31614</name>
</gene>
<reference evidence="3 4" key="2">
    <citation type="submission" date="2024-05" db="EMBL/GenBank/DDBJ databases">
        <authorList>
            <person name="Chen Y."/>
            <person name="Shah S."/>
            <person name="Dougan E. K."/>
            <person name="Thang M."/>
            <person name="Chan C."/>
        </authorList>
    </citation>
    <scope>NUCLEOTIDE SEQUENCE [LARGE SCALE GENOMIC DNA]</scope>
</reference>
<sequence length="380" mass="41786">MSKGGVSRLQPPSRPSSAWQRPSSAPAGPRTNATNGVSVSWRGRRYRVRQTGDRSQLSQTSLDSMAGMASFSIYTDHGLSDDEDHQDHPPGAIRAEGAEGTEDAPPPEADAASTEMAVEAESEDSSISTGDAAAEVDAAAEAAKMWSGKATLGILQVTVAERPLYAELKMGGEAQSTSCVTGRWPSLAEKLTFELKDIRVEENLTLCFWTSVGEWRSRPRCVAHGKTTLNFDEKERQVKVTLDVHQNGQLLRGLAVLHLEVSGCTSETDIDHSDENCSRNLLLSRRFKGRRFRGIKERPVGPMDRVMDVNARCWNYLEHRSSFLKVRRQECHQRIRKAQALRAGPAANQGLRGCKKGTRVGHGQSCWLKISLKQTCQISS</sequence>
<dbReference type="AlphaFoldDB" id="A0A9P1D8V7"/>
<organism evidence="2">
    <name type="scientific">Cladocopium goreaui</name>
    <dbReference type="NCBI Taxonomy" id="2562237"/>
    <lineage>
        <taxon>Eukaryota</taxon>
        <taxon>Sar</taxon>
        <taxon>Alveolata</taxon>
        <taxon>Dinophyceae</taxon>
        <taxon>Suessiales</taxon>
        <taxon>Symbiodiniaceae</taxon>
        <taxon>Cladocopium</taxon>
    </lineage>
</organism>
<accession>A0A9P1D8V7</accession>
<comment type="caution">
    <text evidence="2">The sequence shown here is derived from an EMBL/GenBank/DDBJ whole genome shotgun (WGS) entry which is preliminary data.</text>
</comment>
<evidence type="ECO:0000256" key="1">
    <source>
        <dbReference type="SAM" id="MobiDB-lite"/>
    </source>
</evidence>
<feature type="region of interest" description="Disordered" evidence="1">
    <location>
        <begin position="1"/>
        <end position="63"/>
    </location>
</feature>
<keyword evidence="4" id="KW-1185">Reference proteome</keyword>
<feature type="compositionally biased region" description="Polar residues" evidence="1">
    <location>
        <begin position="53"/>
        <end position="63"/>
    </location>
</feature>
<dbReference type="EMBL" id="CAMXCT020003724">
    <property type="protein sequence ID" value="CAL1159304.1"/>
    <property type="molecule type" value="Genomic_DNA"/>
</dbReference>
<protein>
    <submittedName>
        <fullName evidence="2">Uncharacterized protein</fullName>
    </submittedName>
</protein>
<reference evidence="2" key="1">
    <citation type="submission" date="2022-10" db="EMBL/GenBank/DDBJ databases">
        <authorList>
            <person name="Chen Y."/>
            <person name="Dougan E. K."/>
            <person name="Chan C."/>
            <person name="Rhodes N."/>
            <person name="Thang M."/>
        </authorList>
    </citation>
    <scope>NUCLEOTIDE SEQUENCE</scope>
</reference>